<evidence type="ECO:0000313" key="3">
    <source>
        <dbReference type="Proteomes" id="UP000197290"/>
    </source>
</evidence>
<dbReference type="OrthoDB" id="7527830at2"/>
<protein>
    <submittedName>
        <fullName evidence="2">Putative teichuronic acid biosynthesis glycosyltransferase TuaG</fullName>
        <ecNumber evidence="2">2.4.-.-</ecNumber>
    </submittedName>
</protein>
<dbReference type="CDD" id="cd03801">
    <property type="entry name" value="GT4_PimA-like"/>
    <property type="match status" value="1"/>
</dbReference>
<dbReference type="InterPro" id="IPR029044">
    <property type="entry name" value="Nucleotide-diphossugar_trans"/>
</dbReference>
<sequence length="973" mass="108472">MVEHAPNQIGKSDARQWIIEQFDPAFYRRQLREAGVEPLPQRALRHYLEEGWVAGFDPSPHFSTELYLALHEDARAAGCAPLEYHASIGRFRGAEVPRSDRSVGPGIASIETMMAELRALFDEAHYRDQLPEPVDGDLLEHYLQDGWRRGLNPSAAFDTDQYLGANPDVAESGLNPLLHFVRHGRAEGRPTAVPPASEQTAAVPDQAAVTGRVMAEALPEGDPAAALFDPAYYAAQLGALPDGISLFEHYMDSGWRQRLDPSPAFNTAYYLDTNPEVAAAGINPFLHWVNYGRHEKRPAVPYHYQPDFAPLVSVIVPNYNHARYLEQRLQSIFDQTYRHVELIVLDDASTDDSRAVIERLVAQSPFPVRTAFNDTGTGNPFRQWQRGLSMAQGALIWICESDDFADPRFLEYLVPNFADLAVKMALGRIEFSRGDGSPMPGMAGFREGAEPGIWDQPVCRPAAQWFRSAFAKRNIVTNVGGCVFRNQQIDDAIFDRAAQYRIAGDWFLYIHLLGSGKLAFSPEAVSYFRQHDANTSARNFDKIYYYDECWAVQQEIRRHWPVDDDAGARFVEDLAHQYRHFDVEATHGPFEARYPAASLTPEGARKAHIAIGFLGFETGGGELFPLLLANEYARQGQMVSLLAANLTERNEDMVARLDPRVPVYSRDDIFPGGSTAFLDRAGIDVVHSHSVLIENLFFERGGSVGRPYVVSMHGSHNLPGGALDRLLFRSLRNVDYWVYTAEKNLDVFAGLPLDRSRFIKMANGMPRDDREAPFTRESLGIGADATVFTFIARGIQRKGWRASVSAFKLLKMRHPEQEMHLLMIGEGRFADNSREIAGDDPCIHYLGYQSCINGIYRLSDCALVPTRFEGESFPLCVIQALQEGCPVLGNDVGEIRDMLTSDKGVAGMVTANLRDTTAFIYSVADAMEQFLDPAFRAAASALTAEVADRFSMEACATAYRALYDQAIATRARA</sequence>
<dbReference type="EMBL" id="NBBI01000005">
    <property type="protein sequence ID" value="OWK28732.1"/>
    <property type="molecule type" value="Genomic_DNA"/>
</dbReference>
<dbReference type="PANTHER" id="PTHR43685">
    <property type="entry name" value="GLYCOSYLTRANSFERASE"/>
    <property type="match status" value="1"/>
</dbReference>
<dbReference type="GO" id="GO:0016757">
    <property type="term" value="F:glycosyltransferase activity"/>
    <property type="evidence" value="ECO:0007669"/>
    <property type="project" value="UniProtKB-KW"/>
</dbReference>
<dbReference type="SUPFAM" id="SSF53756">
    <property type="entry name" value="UDP-Glycosyltransferase/glycogen phosphorylase"/>
    <property type="match status" value="1"/>
</dbReference>
<comment type="caution">
    <text evidence="2">The sequence shown here is derived from an EMBL/GenBank/DDBJ whole genome shotgun (WGS) entry which is preliminary data.</text>
</comment>
<accession>A0A245ZG68</accession>
<dbReference type="SUPFAM" id="SSF53448">
    <property type="entry name" value="Nucleotide-diphospho-sugar transferases"/>
    <property type="match status" value="1"/>
</dbReference>
<dbReference type="InterPro" id="IPR001173">
    <property type="entry name" value="Glyco_trans_2-like"/>
</dbReference>
<dbReference type="Gene3D" id="3.40.50.2000">
    <property type="entry name" value="Glycogen Phosphorylase B"/>
    <property type="match status" value="2"/>
</dbReference>
<dbReference type="Pfam" id="PF13692">
    <property type="entry name" value="Glyco_trans_1_4"/>
    <property type="match status" value="1"/>
</dbReference>
<name>A0A245ZG68_9SPHN</name>
<evidence type="ECO:0000313" key="2">
    <source>
        <dbReference type="EMBL" id="OWK28732.1"/>
    </source>
</evidence>
<dbReference type="RefSeq" id="WP_088367897.1">
    <property type="nucleotide sequence ID" value="NZ_NBBI01000005.1"/>
</dbReference>
<keyword evidence="2" id="KW-0808">Transferase</keyword>
<dbReference type="AlphaFoldDB" id="A0A245ZG68"/>
<keyword evidence="2" id="KW-0328">Glycosyltransferase</keyword>
<keyword evidence="3" id="KW-1185">Reference proteome</keyword>
<organism evidence="2 3">
    <name type="scientific">Sphingomonas dokdonensis</name>
    <dbReference type="NCBI Taxonomy" id="344880"/>
    <lineage>
        <taxon>Bacteria</taxon>
        <taxon>Pseudomonadati</taxon>
        <taxon>Pseudomonadota</taxon>
        <taxon>Alphaproteobacteria</taxon>
        <taxon>Sphingomonadales</taxon>
        <taxon>Sphingomonadaceae</taxon>
        <taxon>Sphingomonas</taxon>
    </lineage>
</organism>
<dbReference type="Gene3D" id="3.90.550.10">
    <property type="entry name" value="Spore Coat Polysaccharide Biosynthesis Protein SpsA, Chain A"/>
    <property type="match status" value="1"/>
</dbReference>
<dbReference type="PANTHER" id="PTHR43685:SF11">
    <property type="entry name" value="GLYCOSYLTRANSFERASE TAGX-RELATED"/>
    <property type="match status" value="1"/>
</dbReference>
<dbReference type="Proteomes" id="UP000197290">
    <property type="component" value="Unassembled WGS sequence"/>
</dbReference>
<reference evidence="2 3" key="1">
    <citation type="submission" date="2017-03" db="EMBL/GenBank/DDBJ databases">
        <title>Genome sequence of Sphingomonas dokdonensis DSM 21029.</title>
        <authorList>
            <person name="Poehlein A."/>
            <person name="Wuebbeler J.H."/>
            <person name="Steinbuechel A."/>
            <person name="Daniel R."/>
        </authorList>
    </citation>
    <scope>NUCLEOTIDE SEQUENCE [LARGE SCALE GENOMIC DNA]</scope>
    <source>
        <strain evidence="2 3">DSM 21029</strain>
    </source>
</reference>
<dbReference type="InterPro" id="IPR050834">
    <property type="entry name" value="Glycosyltransf_2"/>
</dbReference>
<dbReference type="EC" id="2.4.-.-" evidence="2"/>
<proteinExistence type="predicted"/>
<gene>
    <name evidence="2" type="primary">tuaG</name>
    <name evidence="2" type="ORF">SPDO_25650</name>
</gene>
<dbReference type="Pfam" id="PF00535">
    <property type="entry name" value="Glycos_transf_2"/>
    <property type="match status" value="1"/>
</dbReference>
<evidence type="ECO:0000259" key="1">
    <source>
        <dbReference type="Pfam" id="PF00535"/>
    </source>
</evidence>
<feature type="domain" description="Glycosyltransferase 2-like" evidence="1">
    <location>
        <begin position="313"/>
        <end position="441"/>
    </location>
</feature>